<comment type="caution">
    <text evidence="7">The sequence shown here is derived from an EMBL/GenBank/DDBJ whole genome shotgun (WGS) entry which is preliminary data.</text>
</comment>
<feature type="transmembrane region" description="Helical" evidence="5">
    <location>
        <begin position="226"/>
        <end position="246"/>
    </location>
</feature>
<dbReference type="GO" id="GO:0022857">
    <property type="term" value="F:transmembrane transporter activity"/>
    <property type="evidence" value="ECO:0007669"/>
    <property type="project" value="InterPro"/>
</dbReference>
<accession>A0A3N1CTD4</accession>
<gene>
    <name evidence="7" type="ORF">EDD29_2087</name>
</gene>
<feature type="transmembrane region" description="Helical" evidence="5">
    <location>
        <begin position="346"/>
        <end position="364"/>
    </location>
</feature>
<dbReference type="InterPro" id="IPR036259">
    <property type="entry name" value="MFS_trans_sf"/>
</dbReference>
<proteinExistence type="predicted"/>
<dbReference type="GO" id="GO:0005886">
    <property type="term" value="C:plasma membrane"/>
    <property type="evidence" value="ECO:0007669"/>
    <property type="project" value="UniProtKB-SubCell"/>
</dbReference>
<dbReference type="EMBL" id="RJKE01000001">
    <property type="protein sequence ID" value="ROO84560.1"/>
    <property type="molecule type" value="Genomic_DNA"/>
</dbReference>
<keyword evidence="3 5" id="KW-1133">Transmembrane helix</keyword>
<comment type="subcellular location">
    <subcellularLocation>
        <location evidence="1">Cell membrane</location>
        <topology evidence="1">Multi-pass membrane protein</topology>
    </subcellularLocation>
</comment>
<reference evidence="7 8" key="1">
    <citation type="submission" date="2018-11" db="EMBL/GenBank/DDBJ databases">
        <title>Sequencing the genomes of 1000 actinobacteria strains.</title>
        <authorList>
            <person name="Klenk H.-P."/>
        </authorList>
    </citation>
    <scope>NUCLEOTIDE SEQUENCE [LARGE SCALE GENOMIC DNA]</scope>
    <source>
        <strain evidence="7 8">DSM 44254</strain>
    </source>
</reference>
<evidence type="ECO:0000313" key="7">
    <source>
        <dbReference type="EMBL" id="ROO84560.1"/>
    </source>
</evidence>
<name>A0A3N1CTD4_9ACTN</name>
<evidence type="ECO:0000259" key="6">
    <source>
        <dbReference type="PROSITE" id="PS50850"/>
    </source>
</evidence>
<evidence type="ECO:0000256" key="1">
    <source>
        <dbReference type="ARBA" id="ARBA00004651"/>
    </source>
</evidence>
<dbReference type="InterPro" id="IPR020846">
    <property type="entry name" value="MFS_dom"/>
</dbReference>
<sequence length="374" mass="37239">MSYAVLPLALILLVRDATGSYGAAGLVSGALSATLTVFAPARARLLDRVGARRGLVRLAVPYVLGLGAVVGLALTGSGTGPLVAAAAVAGAFAPPLGPVMRVLWAEILRDEPRLLQTAYALDSVAEEVVFTAGPLGAAALLALAGPVWAMAAVAGLLAVGAAGFVTAKATAPADPPVPGKEKSPVRPLSFPGLRTLVLSFAGVGLAVGVLDVALPYLADRAGSAEAGGVLLALLSAGSALGGLWYGRRAWRSPLTTRFVRLLVVFALAFAPLAFGPGPIAAGAVVFVMGLALAPLFTSAYLLLASFTEKSGVSPTEANTWVSTANNGGVAAGAALSGILLDPYGVTATFALAFAAVAALALVAISRRSTLATVP</sequence>
<protein>
    <submittedName>
        <fullName evidence="7">Putative MFS family arabinose efflux permease</fullName>
    </submittedName>
</protein>
<keyword evidence="2 5" id="KW-0812">Transmembrane</keyword>
<feature type="transmembrane region" description="Helical" evidence="5">
    <location>
        <begin position="258"/>
        <end position="274"/>
    </location>
</feature>
<evidence type="ECO:0000256" key="2">
    <source>
        <dbReference type="ARBA" id="ARBA00022692"/>
    </source>
</evidence>
<dbReference type="PROSITE" id="PS50850">
    <property type="entry name" value="MFS"/>
    <property type="match status" value="1"/>
</dbReference>
<dbReference type="Proteomes" id="UP000272400">
    <property type="component" value="Unassembled WGS sequence"/>
</dbReference>
<dbReference type="Pfam" id="PF07690">
    <property type="entry name" value="MFS_1"/>
    <property type="match status" value="1"/>
</dbReference>
<feature type="transmembrane region" description="Helical" evidence="5">
    <location>
        <begin position="192"/>
        <end position="214"/>
    </location>
</feature>
<dbReference type="PANTHER" id="PTHR23542">
    <property type="match status" value="1"/>
</dbReference>
<dbReference type="Gene3D" id="1.20.1250.20">
    <property type="entry name" value="MFS general substrate transporter like domains"/>
    <property type="match status" value="2"/>
</dbReference>
<dbReference type="InterPro" id="IPR011701">
    <property type="entry name" value="MFS"/>
</dbReference>
<feature type="transmembrane region" description="Helical" evidence="5">
    <location>
        <begin position="323"/>
        <end position="340"/>
    </location>
</feature>
<feature type="domain" description="Major facilitator superfamily (MFS) profile" evidence="6">
    <location>
        <begin position="192"/>
        <end position="374"/>
    </location>
</feature>
<evidence type="ECO:0000256" key="5">
    <source>
        <dbReference type="SAM" id="Phobius"/>
    </source>
</evidence>
<dbReference type="PANTHER" id="PTHR23542:SF1">
    <property type="entry name" value="MAJOR FACILITATOR SUPERFAMILY (MFS) PROFILE DOMAIN-CONTAINING PROTEIN"/>
    <property type="match status" value="1"/>
</dbReference>
<keyword evidence="8" id="KW-1185">Reference proteome</keyword>
<feature type="transmembrane region" description="Helical" evidence="5">
    <location>
        <begin position="56"/>
        <end position="75"/>
    </location>
</feature>
<keyword evidence="4 5" id="KW-0472">Membrane</keyword>
<evidence type="ECO:0000256" key="4">
    <source>
        <dbReference type="ARBA" id="ARBA00023136"/>
    </source>
</evidence>
<evidence type="ECO:0000313" key="8">
    <source>
        <dbReference type="Proteomes" id="UP000272400"/>
    </source>
</evidence>
<feature type="transmembrane region" description="Helical" evidence="5">
    <location>
        <begin position="147"/>
        <end position="171"/>
    </location>
</feature>
<feature type="transmembrane region" description="Helical" evidence="5">
    <location>
        <begin position="280"/>
        <end position="303"/>
    </location>
</feature>
<organism evidence="7 8">
    <name type="scientific">Actinocorallia herbida</name>
    <dbReference type="NCBI Taxonomy" id="58109"/>
    <lineage>
        <taxon>Bacteria</taxon>
        <taxon>Bacillati</taxon>
        <taxon>Actinomycetota</taxon>
        <taxon>Actinomycetes</taxon>
        <taxon>Streptosporangiales</taxon>
        <taxon>Thermomonosporaceae</taxon>
        <taxon>Actinocorallia</taxon>
    </lineage>
</organism>
<evidence type="ECO:0000256" key="3">
    <source>
        <dbReference type="ARBA" id="ARBA00022989"/>
    </source>
</evidence>
<dbReference type="AlphaFoldDB" id="A0A3N1CTD4"/>
<dbReference type="OrthoDB" id="5243516at2"/>
<dbReference type="SUPFAM" id="SSF103473">
    <property type="entry name" value="MFS general substrate transporter"/>
    <property type="match status" value="1"/>
</dbReference>